<protein>
    <recommendedName>
        <fullName evidence="4">DUF3313 domain-containing protein</fullName>
    </recommendedName>
</protein>
<sequence>MRKLFGMSLLAAFMGTAACSSTTVAPEQYSGFLKDYSRLSEQQSPSGAKVARWVDPDLQIARYNQLFIEPSQFYPQPQPSARLSQDTLRDITRYYDSALRRELGKVMPITDSPSVGTLVLRPAITAVSISTEGLQPYEVIPIALVVAAASTAAGTRDQQVEIATEAAMIDAQNSRVVAQVVRKGAGVNLENDQQVLSADNVKPVIDGWASDMRQSIEQLKAKR</sequence>
<dbReference type="PROSITE" id="PS51257">
    <property type="entry name" value="PROKAR_LIPOPROTEIN"/>
    <property type="match status" value="1"/>
</dbReference>
<dbReference type="Proteomes" id="UP000199460">
    <property type="component" value="Unassembled WGS sequence"/>
</dbReference>
<proteinExistence type="predicted"/>
<dbReference type="GeneID" id="300933910"/>
<feature type="chain" id="PRO_5011598267" description="DUF3313 domain-containing protein" evidence="1">
    <location>
        <begin position="18"/>
        <end position="223"/>
    </location>
</feature>
<gene>
    <name evidence="2" type="ORF">SAMN05216213_116122</name>
</gene>
<keyword evidence="3" id="KW-1185">Reference proteome</keyword>
<dbReference type="OrthoDB" id="6192874at2"/>
<feature type="signal peptide" evidence="1">
    <location>
        <begin position="1"/>
        <end position="17"/>
    </location>
</feature>
<dbReference type="EMBL" id="FNJJ01000016">
    <property type="protein sequence ID" value="SDQ02089.1"/>
    <property type="molecule type" value="Genomic_DNA"/>
</dbReference>
<evidence type="ECO:0000256" key="1">
    <source>
        <dbReference type="SAM" id="SignalP"/>
    </source>
</evidence>
<dbReference type="RefSeq" id="WP_090434318.1">
    <property type="nucleotide sequence ID" value="NZ_FNJJ01000016.1"/>
</dbReference>
<evidence type="ECO:0008006" key="4">
    <source>
        <dbReference type="Google" id="ProtNLM"/>
    </source>
</evidence>
<dbReference type="InterPro" id="IPR021747">
    <property type="entry name" value="DUF3313"/>
</dbReference>
<dbReference type="Pfam" id="PF11769">
    <property type="entry name" value="DUF3313"/>
    <property type="match status" value="1"/>
</dbReference>
<evidence type="ECO:0000313" key="2">
    <source>
        <dbReference type="EMBL" id="SDQ02089.1"/>
    </source>
</evidence>
<dbReference type="AlphaFoldDB" id="A0A1H0XH31"/>
<name>A0A1H0XH31_9GAMM</name>
<keyword evidence="1" id="KW-0732">Signal</keyword>
<reference evidence="3" key="1">
    <citation type="submission" date="2016-10" db="EMBL/GenBank/DDBJ databases">
        <authorList>
            <person name="Varghese N."/>
            <person name="Submissions S."/>
        </authorList>
    </citation>
    <scope>NUCLEOTIDE SEQUENCE [LARGE SCALE GENOMIC DNA]</scope>
    <source>
        <strain evidence="3">JCM 18416</strain>
    </source>
</reference>
<evidence type="ECO:0000313" key="3">
    <source>
        <dbReference type="Proteomes" id="UP000199460"/>
    </source>
</evidence>
<accession>A0A1H0XH31</accession>
<organism evidence="2 3">
    <name type="scientific">Ectopseudomonas guguanensis</name>
    <dbReference type="NCBI Taxonomy" id="1198456"/>
    <lineage>
        <taxon>Bacteria</taxon>
        <taxon>Pseudomonadati</taxon>
        <taxon>Pseudomonadota</taxon>
        <taxon>Gammaproteobacteria</taxon>
        <taxon>Pseudomonadales</taxon>
        <taxon>Pseudomonadaceae</taxon>
        <taxon>Ectopseudomonas</taxon>
    </lineage>
</organism>